<evidence type="ECO:0007829" key="4">
    <source>
        <dbReference type="PDB" id="6IYA"/>
    </source>
</evidence>
<reference evidence="2 3" key="3">
    <citation type="journal article" date="2008" name="Appl. Environ. Microbiol.">
        <title>Identification of mobile elements and pseudogenes in the Shewanella oneidensis MR-1 genome.</title>
        <authorList>
            <person name="Romine M.F."/>
            <person name="Carlson T.S."/>
            <person name="Norbeck A.D."/>
            <person name="McCue L.A."/>
            <person name="Lipton M.S."/>
        </authorList>
    </citation>
    <scope>NUCLEOTIDE SEQUENCE [LARGE SCALE GENOMIC DNA]</scope>
    <source>
        <strain evidence="3">ATCC 700550 / JCM 31522 / CIP 106686 / LMG 19005 / NCIMB 14063 / MR-1</strain>
    </source>
</reference>
<reference evidence="2 3" key="1">
    <citation type="journal article" date="2002" name="Nat. Biotechnol.">
        <title>Genome sequence of the dissimilatory metal ion-reducing bacterium Shewanella oneidensis.</title>
        <authorList>
            <person name="Heidelberg J.F."/>
            <person name="Paulsen I.T."/>
            <person name="Nelson K.E."/>
            <person name="Gaidos E.J."/>
            <person name="Nelson W.C."/>
            <person name="Read T.D."/>
            <person name="Eisen J.A."/>
            <person name="Seshadri R."/>
            <person name="Ward N."/>
            <person name="Methe B."/>
            <person name="Clayton R.A."/>
            <person name="Meyer T."/>
            <person name="Tsapin A."/>
            <person name="Scott J."/>
            <person name="Beanan M."/>
            <person name="Brinkac L."/>
            <person name="Daugherty S."/>
            <person name="DeBoy R.T."/>
            <person name="Dodson R.J."/>
            <person name="Durkin A.S."/>
            <person name="Haft D.H."/>
            <person name="Kolonay J.F."/>
            <person name="Madupu R."/>
            <person name="Peterson J.D."/>
            <person name="Umayam L.A."/>
            <person name="White O."/>
            <person name="Wolf A.M."/>
            <person name="Vamathevan J."/>
            <person name="Weidman J."/>
            <person name="Impraim M."/>
            <person name="Lee K."/>
            <person name="Berry K."/>
            <person name="Lee C."/>
            <person name="Mueller J."/>
            <person name="Khouri H."/>
            <person name="Gill J."/>
            <person name="Utterback T.R."/>
            <person name="McDonald L.A."/>
            <person name="Feldblyum T.V."/>
            <person name="Smith H.O."/>
            <person name="Venter J.C."/>
            <person name="Nealson K.H."/>
            <person name="Fraser C.M."/>
        </authorList>
    </citation>
    <scope>NUCLEOTIDE SEQUENCE [LARGE SCALE GENOMIC DNA]</scope>
    <source>
        <strain evidence="3">ATCC 700550 / JCM 31522 / CIP 106686 / LMG 19005 / NCIMB 14063 / MR-1</strain>
    </source>
</reference>
<dbReference type="InterPro" id="IPR013321">
    <property type="entry name" value="Arc_rbn_hlx_hlx"/>
</dbReference>
<evidence type="ECO:0000259" key="1">
    <source>
        <dbReference type="Pfam" id="PF01402"/>
    </source>
</evidence>
<dbReference type="Pfam" id="PF01402">
    <property type="entry name" value="RHH_1"/>
    <property type="match status" value="1"/>
</dbReference>
<dbReference type="AlphaFoldDB" id="Q8EGZ2"/>
<dbReference type="PDBsum" id="6IYA"/>
<dbReference type="PATRIC" id="fig|1028802.3.peg.540"/>
<keyword evidence="3" id="KW-1185">Reference proteome</keyword>
<dbReference type="OrthoDB" id="5298181at2"/>
<sequence>MSTIKPVSVKLDADIKARVEHLAETRKRSSHWMMREAIREYVEREEKREALQQEALRAWEEHQTSGLHVTGDEVVSWLESWGSENEQAALHATNSLHCHCIT</sequence>
<dbReference type="KEGG" id="son:SO_1445"/>
<gene>
    <name evidence="2" type="ordered locus">SO_1445</name>
</gene>
<dbReference type="EMBL" id="AE014299">
    <property type="protein sequence ID" value="AAN54507.1"/>
    <property type="molecule type" value="Genomic_DNA"/>
</dbReference>
<evidence type="ECO:0000313" key="2">
    <source>
        <dbReference type="EMBL" id="AAN54507.1"/>
    </source>
</evidence>
<accession>Q8EGZ2</accession>
<keyword evidence="4 5" id="KW-0002">3D-structure</keyword>
<dbReference type="PhylomeDB" id="Q8EGZ2"/>
<protein>
    <submittedName>
        <fullName evidence="2">Transcriptional regulator CopG family</fullName>
    </submittedName>
</protein>
<evidence type="ECO:0000313" key="3">
    <source>
        <dbReference type="Proteomes" id="UP000008186"/>
    </source>
</evidence>
<dbReference type="SMR" id="Q8EGZ2"/>
<dbReference type="Gene3D" id="1.10.1220.10">
    <property type="entry name" value="Met repressor-like"/>
    <property type="match status" value="1"/>
</dbReference>
<evidence type="ECO:0007829" key="5">
    <source>
        <dbReference type="PDB" id="7ETR"/>
    </source>
</evidence>
<dbReference type="PDB" id="6IYA">
    <property type="method" value="X-ray"/>
    <property type="resolution" value="3.00 A"/>
    <property type="chains" value="A/B/C/D/E/F=1-58"/>
</dbReference>
<dbReference type="PDB" id="7ETR">
    <property type="method" value="X-ray"/>
    <property type="resolution" value="3.80 A"/>
    <property type="chains" value="A/B=1-102"/>
</dbReference>
<dbReference type="eggNOG" id="COG3905">
    <property type="taxonomic scope" value="Bacteria"/>
</dbReference>
<dbReference type="Proteomes" id="UP000008186">
    <property type="component" value="Chromosome"/>
</dbReference>
<dbReference type="CDD" id="cd22233">
    <property type="entry name" value="RHH_CopAso-like"/>
    <property type="match status" value="1"/>
</dbReference>
<proteinExistence type="evidence at protein level"/>
<reference evidence="2 3" key="2">
    <citation type="journal article" date="2005" name="Proteomics">
        <title>Global detection and characterization of hypothetical proteins in Shewanella oneidensis MR-1 using LC-MS based proteomics.</title>
        <authorList>
            <person name="Elias D.A."/>
            <person name="Monroe M.E."/>
            <person name="Marshall M.J."/>
            <person name="Romine M.F."/>
            <person name="Belieav A.S."/>
            <person name="Fredrickson J.K."/>
            <person name="Anderson G.A."/>
            <person name="Smith R.D."/>
            <person name="Lipton M.S."/>
        </authorList>
    </citation>
    <scope>NUCLEOTIDE SEQUENCE [LARGE SCALE GENOMIC DNA]</scope>
    <source>
        <strain evidence="3">ATCC 700550 / JCM 31522 / CIP 106686 / LMG 19005 / NCIMB 14063 / MR-1</strain>
    </source>
</reference>
<feature type="domain" description="Ribbon-helix-helix protein CopG" evidence="1">
    <location>
        <begin position="5"/>
        <end position="45"/>
    </location>
</feature>
<organism evidence="2 3">
    <name type="scientific">Shewanella oneidensis (strain ATCC 700550 / JCM 31522 / CIP 106686 / LMG 19005 / NCIMB 14063 / MR-1)</name>
    <dbReference type="NCBI Taxonomy" id="211586"/>
    <lineage>
        <taxon>Bacteria</taxon>
        <taxon>Pseudomonadati</taxon>
        <taxon>Pseudomonadota</taxon>
        <taxon>Gammaproteobacteria</taxon>
        <taxon>Alteromonadales</taxon>
        <taxon>Shewanellaceae</taxon>
        <taxon>Shewanella</taxon>
    </lineage>
</organism>
<dbReference type="HOGENOM" id="CLU_155311_3_1_6"/>
<dbReference type="InterPro" id="IPR002145">
    <property type="entry name" value="CopG"/>
</dbReference>
<dbReference type="STRING" id="211586.SO_1445"/>
<name>Q8EGZ2_SHEON</name>
<reference evidence="5" key="6">
    <citation type="journal article" date="2021" name="Microorganisms">
        <title>Insights into the Neutralization and DNA Binding of Toxin-Antitoxin System ParE&lt;sub&gt;SO&lt;/sub&gt;-CopA&lt;sub&gt;SO&lt;/sub&gt; by Structure-Function Studies.</title>
        <authorList>
            <person name="Zhou J."/>
            <person name="Du X.J."/>
            <person name="Liu Y."/>
            <person name="Gao Z.Q."/>
            <person name="Geng Z."/>
            <person name="Dong Y.H."/>
            <person name="Zhang H."/>
        </authorList>
    </citation>
    <scope>X-RAY CRYSTALLOGRAPHY (3.80 ANGSTROMS)</scope>
</reference>
<dbReference type="PaxDb" id="211586-SO_1445"/>
<dbReference type="InterPro" id="IPR010985">
    <property type="entry name" value="Ribbon_hlx_hlx"/>
</dbReference>
<dbReference type="BioCyc" id="SONE211586:G1GMP-1338-MONOMER"/>
<dbReference type="GO" id="GO:0006355">
    <property type="term" value="P:regulation of DNA-templated transcription"/>
    <property type="evidence" value="ECO:0007669"/>
    <property type="project" value="InterPro"/>
</dbReference>
<reference evidence="2 3" key="4">
    <citation type="journal article" date="2011" name="BMC Genomics">
        <title>Genome-wide protein localization prediction strategies for gram negative bacteria.</title>
        <authorList>
            <person name="Romine M.F."/>
        </authorList>
    </citation>
    <scope>NUCLEOTIDE SEQUENCE [LARGE SCALE GENOMIC DNA]</scope>
    <source>
        <strain evidence="3">ATCC 700550 / JCM 31522 / CIP 106686 / LMG 19005 / NCIMB 14063 / MR-1</strain>
    </source>
</reference>
<reference evidence="4" key="5">
    <citation type="journal article" date="2019" name="Biochem. Biophys. Res. Commun.">
        <title>Structure and allosteric coupling of type antitoxin CopA&lt;sub&gt;SO&lt;/sub&gt;.</title>
        <authorList>
            <person name="Zhao R."/>
            <person name="Li Q."/>
            <person name="Zhang J."/>
            <person name="Li F."/>
            <person name="Yao J."/>
            <person name="Zhang J."/>
            <person name="Liu L."/>
            <person name="Wang X."/>
            <person name="Zhang X."/>
        </authorList>
    </citation>
    <scope>X-RAY CRYSTALLOGRAPHY (3.00 ANGSTROMS) OF 1-58</scope>
</reference>
<dbReference type="SUPFAM" id="SSF47598">
    <property type="entry name" value="Ribbon-helix-helix"/>
    <property type="match status" value="1"/>
</dbReference>